<dbReference type="SUPFAM" id="SSF57701">
    <property type="entry name" value="Zn2/Cys6 DNA-binding domain"/>
    <property type="match status" value="1"/>
</dbReference>
<evidence type="ECO:0000313" key="9">
    <source>
        <dbReference type="EMBL" id="KUI72033.1"/>
    </source>
</evidence>
<reference evidence="9" key="1">
    <citation type="submission" date="2014-12" db="EMBL/GenBank/DDBJ databases">
        <title>Genome Sequence of Valsa Canker Pathogens Uncovers a Specific Adaption of Colonization on Woody Bark.</title>
        <authorList>
            <person name="Yin Z."/>
            <person name="Liu H."/>
            <person name="Gao X."/>
            <person name="Li Z."/>
            <person name="Song N."/>
            <person name="Ke X."/>
            <person name="Dai Q."/>
            <person name="Wu Y."/>
            <person name="Sun Y."/>
            <person name="Xu J.-R."/>
            <person name="Kang Z.K."/>
            <person name="Wang L."/>
            <person name="Huang L."/>
        </authorList>
    </citation>
    <scope>NUCLEOTIDE SEQUENCE [LARGE SCALE GENOMIC DNA]</scope>
    <source>
        <strain evidence="9">03-8</strain>
    </source>
</reference>
<dbReference type="CDD" id="cd00067">
    <property type="entry name" value="GAL4"/>
    <property type="match status" value="1"/>
</dbReference>
<sequence length="786" mass="87849">MEHSLRLSAEDRILSWSDSNVVGGLDSDVHHTMILPQSPPWLDALHHHIDPVTGTNSNTAPASSTSTSTSSSTAIRHPLNGQLSPISTGMDVPPGPLTDDSACSSVTESATAPPMTHSESSSSMTDSWSMSYSDAADDINVTHVMADQDMHWEQGSDDDMTIPKVEPMDEDLRLDEIKEAPLTPVPSNTSPAQPKAKRPRGRPRKHPLTPVVTTNKVTKGRSKTGCLTCRKRKKKCDEAKPRCMNCEKNAVVCEGYPEKQIWRSGKERAAEERLSHAHSLPVITMQPIFHGLENAEDMIFWKHYHAHLSTVLTVEGEHKNAFKDLLIPIATKHQGLMHSILALSSKHLDFETPYGLKILKDNPNTSLDALQQRSDYHHEKAMEKFYEDIARSSQNADKDDPEYSTILSARYGQMLCLLLEALAEGNPRGEHRVHLGGYQRLIQHSPPEDPAFLAFIMEFFQYHIFADELLRYPDMHIPRLASENWAPITSIHPPRLLGVADGLFNHLCQITSLRNTIRANMAAGVDPAVDYTSLYRAAEIDAAIRDWTPCWPPGDSRDRVSLLYKQMMWVYLFRTIYPPSSVSSGSSSLHLLHSSTVLGASTNTPPRSANNSCASSPSMRPRTSASNVSIPHQPQPQPIRRHTIADYHIHQVPPQARHQHTSSVDEGRRSTHSPPPFRQPRDHDPRITLAVNESLNILETFKPSDPSQKLLLIPCLVIGTACFAPDQQERIRAAVRTVKGYTGMRNAERISELLEEVWECMERGEWVRVWDWQGIARSMGCDVLCS</sequence>
<dbReference type="InterPro" id="IPR036864">
    <property type="entry name" value="Zn2-C6_fun-type_DNA-bd_sf"/>
</dbReference>
<dbReference type="PROSITE" id="PS00463">
    <property type="entry name" value="ZN2_CY6_FUNGAL_1"/>
    <property type="match status" value="1"/>
</dbReference>
<dbReference type="SMART" id="SM00066">
    <property type="entry name" value="GAL4"/>
    <property type="match status" value="1"/>
</dbReference>
<dbReference type="Proteomes" id="UP000078559">
    <property type="component" value="Chromosome 8"/>
</dbReference>
<feature type="compositionally biased region" description="Low complexity" evidence="7">
    <location>
        <begin position="55"/>
        <end position="74"/>
    </location>
</feature>
<dbReference type="InterPro" id="IPR021858">
    <property type="entry name" value="Fun_TF"/>
</dbReference>
<dbReference type="PROSITE" id="PS50048">
    <property type="entry name" value="ZN2_CY6_FUNGAL_2"/>
    <property type="match status" value="1"/>
</dbReference>
<comment type="subcellular location">
    <subcellularLocation>
        <location evidence="1">Nucleus</location>
    </subcellularLocation>
</comment>
<evidence type="ECO:0000256" key="2">
    <source>
        <dbReference type="ARBA" id="ARBA00022833"/>
    </source>
</evidence>
<dbReference type="EMBL" id="CM003105">
    <property type="protein sequence ID" value="KUI72033.1"/>
    <property type="molecule type" value="Genomic_DNA"/>
</dbReference>
<dbReference type="Pfam" id="PF11951">
    <property type="entry name" value="Fungal_trans_2"/>
    <property type="match status" value="2"/>
</dbReference>
<dbReference type="InterPro" id="IPR001138">
    <property type="entry name" value="Zn2Cys6_DnaBD"/>
</dbReference>
<feature type="region of interest" description="Disordered" evidence="7">
    <location>
        <begin position="178"/>
        <end position="210"/>
    </location>
</feature>
<evidence type="ECO:0000256" key="5">
    <source>
        <dbReference type="ARBA" id="ARBA00023163"/>
    </source>
</evidence>
<evidence type="ECO:0000256" key="4">
    <source>
        <dbReference type="ARBA" id="ARBA00023125"/>
    </source>
</evidence>
<keyword evidence="6" id="KW-0539">Nucleus</keyword>
<dbReference type="GO" id="GO:0005634">
    <property type="term" value="C:nucleus"/>
    <property type="evidence" value="ECO:0007669"/>
    <property type="project" value="UniProtKB-SubCell"/>
</dbReference>
<organism evidence="9 10">
    <name type="scientific">Cytospora mali</name>
    <name type="common">Apple Valsa canker fungus</name>
    <name type="synonym">Valsa mali</name>
    <dbReference type="NCBI Taxonomy" id="578113"/>
    <lineage>
        <taxon>Eukaryota</taxon>
        <taxon>Fungi</taxon>
        <taxon>Dikarya</taxon>
        <taxon>Ascomycota</taxon>
        <taxon>Pezizomycotina</taxon>
        <taxon>Sordariomycetes</taxon>
        <taxon>Sordariomycetidae</taxon>
        <taxon>Diaporthales</taxon>
        <taxon>Cytosporaceae</taxon>
        <taxon>Cytospora</taxon>
    </lineage>
</organism>
<dbReference type="PANTHER" id="PTHR37534:SF38">
    <property type="entry name" value="ZN(2)-C6 FUNGAL-TYPE DOMAIN-CONTAINING PROTEIN"/>
    <property type="match status" value="1"/>
</dbReference>
<feature type="compositionally biased region" description="Polar residues" evidence="7">
    <location>
        <begin position="101"/>
        <end position="110"/>
    </location>
</feature>
<dbReference type="OrthoDB" id="5333823at2759"/>
<dbReference type="GO" id="GO:0000976">
    <property type="term" value="F:transcription cis-regulatory region binding"/>
    <property type="evidence" value="ECO:0007669"/>
    <property type="project" value="TreeGrafter"/>
</dbReference>
<dbReference type="GO" id="GO:0000981">
    <property type="term" value="F:DNA-binding transcription factor activity, RNA polymerase II-specific"/>
    <property type="evidence" value="ECO:0007669"/>
    <property type="project" value="InterPro"/>
</dbReference>
<gene>
    <name evidence="9" type="ORF">VM1G_07575</name>
</gene>
<feature type="region of interest" description="Disordered" evidence="7">
    <location>
        <begin position="46"/>
        <end position="129"/>
    </location>
</feature>
<dbReference type="SMR" id="A0A194W7H3"/>
<dbReference type="Gene3D" id="4.10.240.10">
    <property type="entry name" value="Zn(2)-C6 fungal-type DNA-binding domain"/>
    <property type="match status" value="1"/>
</dbReference>
<evidence type="ECO:0000256" key="6">
    <source>
        <dbReference type="ARBA" id="ARBA00023242"/>
    </source>
</evidence>
<dbReference type="GO" id="GO:0045944">
    <property type="term" value="P:positive regulation of transcription by RNA polymerase II"/>
    <property type="evidence" value="ECO:0007669"/>
    <property type="project" value="TreeGrafter"/>
</dbReference>
<feature type="region of interest" description="Disordered" evidence="7">
    <location>
        <begin position="653"/>
        <end position="684"/>
    </location>
</feature>
<feature type="compositionally biased region" description="Polar residues" evidence="7">
    <location>
        <begin position="600"/>
        <end position="629"/>
    </location>
</feature>
<dbReference type="Pfam" id="PF00172">
    <property type="entry name" value="Zn_clus"/>
    <property type="match status" value="1"/>
</dbReference>
<keyword evidence="3" id="KW-0805">Transcription regulation</keyword>
<proteinExistence type="predicted"/>
<dbReference type="AlphaFoldDB" id="A0A194W7H3"/>
<keyword evidence="10" id="KW-1185">Reference proteome</keyword>
<protein>
    <submittedName>
        <fullName evidence="9">Transcriptional regulatory protein moc3</fullName>
    </submittedName>
</protein>
<dbReference type="PANTHER" id="PTHR37534">
    <property type="entry name" value="TRANSCRIPTIONAL ACTIVATOR PROTEIN UGA3"/>
    <property type="match status" value="1"/>
</dbReference>
<name>A0A194W7H3_CYTMA</name>
<feature type="compositionally biased region" description="Basic residues" evidence="7">
    <location>
        <begin position="195"/>
        <end position="207"/>
    </location>
</feature>
<dbReference type="GO" id="GO:0008270">
    <property type="term" value="F:zinc ion binding"/>
    <property type="evidence" value="ECO:0007669"/>
    <property type="project" value="InterPro"/>
</dbReference>
<evidence type="ECO:0000256" key="7">
    <source>
        <dbReference type="SAM" id="MobiDB-lite"/>
    </source>
</evidence>
<feature type="region of interest" description="Disordered" evidence="7">
    <location>
        <begin position="599"/>
        <end position="638"/>
    </location>
</feature>
<evidence type="ECO:0000259" key="8">
    <source>
        <dbReference type="PROSITE" id="PS50048"/>
    </source>
</evidence>
<accession>A0A194W7H3</accession>
<keyword evidence="5" id="KW-0804">Transcription</keyword>
<evidence type="ECO:0000313" key="10">
    <source>
        <dbReference type="Proteomes" id="UP000078559"/>
    </source>
</evidence>
<keyword evidence="2" id="KW-0862">Zinc</keyword>
<feature type="domain" description="Zn(2)-C6 fungal-type" evidence="8">
    <location>
        <begin position="225"/>
        <end position="253"/>
    </location>
</feature>
<evidence type="ECO:0000256" key="1">
    <source>
        <dbReference type="ARBA" id="ARBA00004123"/>
    </source>
</evidence>
<feature type="compositionally biased region" description="Low complexity" evidence="7">
    <location>
        <begin position="118"/>
        <end position="129"/>
    </location>
</feature>
<evidence type="ECO:0000256" key="3">
    <source>
        <dbReference type="ARBA" id="ARBA00023015"/>
    </source>
</evidence>
<keyword evidence="4" id="KW-0238">DNA-binding</keyword>